<reference evidence="1" key="5">
    <citation type="journal article" date="1999" name="J. Mol. Evol.">
        <title>Horizontal Transfer of the Photosynthesis Gene Cluster and Operon Rearrangement in Purple Bacteria.</title>
        <authorList>
            <person name="Igarashi N."/>
            <person name="Harada J."/>
            <person name="Nagashima S."/>
            <person name="Matsuura K."/>
            <person name="Shimada K."/>
            <person name="Nagashima K.V.P."/>
        </authorList>
    </citation>
    <scope>NUCLEOTIDE SEQUENCE</scope>
    <source>
        <strain evidence="1">IL144</strain>
    </source>
</reference>
<protein>
    <submittedName>
        <fullName evidence="1">Hypothetical soluble protein</fullName>
    </submittedName>
</protein>
<reference evidence="1" key="2">
    <citation type="journal article" date="1994" name="J. Biol. Chem.">
        <title>Primary structure and transcription of genes encoding B870 and photosynthetic reaction center apoproteins from Rubrivivax gelatinosus.</title>
        <authorList>
            <person name="Nagashima K.V."/>
            <person name="Matsuura K."/>
            <person name="Ohyama S."/>
            <person name="Shimada K."/>
        </authorList>
    </citation>
    <scope>NUCLEOTIDE SEQUENCE</scope>
    <source>
        <strain evidence="1">IL144</strain>
    </source>
</reference>
<reference evidence="1" key="3">
    <citation type="book" date="1998" name="Photosynthesis. Mechanisms and Effects 4" publisher="Unknown Publisher">
        <title>PHOTOSYNTHETIC GENE CLUSTER IN PURPLE BACTERIUM, RUBRIVIVAX GELATINOSUS.</title>
        <editorList>
            <person name="Unknown"/>
            <person name="A."/>
        </editorList>
        <authorList>
            <person name="Igarashi N."/>
            <person name="Shimada K."/>
            <person name="Matsuura K."/>
            <person name="Nagashima K.V."/>
        </authorList>
    </citation>
    <scope>NUCLEOTIDE SEQUENCE</scope>
    <source>
        <strain evidence="1">IL144</strain>
    </source>
</reference>
<gene>
    <name evidence="1" type="primary">ORF50</name>
</gene>
<sequence length="50" mass="5214">MTVFRSASLMRAGGVGVIGTLPKTPTLPLRTRSAIVAGAPAWPLYFLAIS</sequence>
<accession>Q9JPC5</accession>
<evidence type="ECO:0000313" key="1">
    <source>
        <dbReference type="EMBL" id="BAA94031.1"/>
    </source>
</evidence>
<dbReference type="AlphaFoldDB" id="Q9JPC5"/>
<dbReference type="PIR" id="T50878">
    <property type="entry name" value="T50878"/>
</dbReference>
<dbReference type="EMBL" id="AB034704">
    <property type="protein sequence ID" value="BAA94031.1"/>
    <property type="molecule type" value="Genomic_DNA"/>
</dbReference>
<name>Q9JPC5_RUBGE</name>
<reference evidence="1" key="4">
    <citation type="journal article" date="1999" name="Biochemistry">
        <title>Dark aerobic growth conditions induce the synthesis of a high midpoint potential cytochrome c8 in the photosynthetic bacterium Rubrivivax gelatinosus.</title>
        <authorList>
            <person name="Menin L."/>
            <person name="Yoshida M."/>
            <person name="Jaquinod M."/>
            <person name="Nagashima K.V."/>
            <person name="Matsuura K."/>
            <person name="Parot P."/>
            <person name="Vermeglio A."/>
        </authorList>
    </citation>
    <scope>NUCLEOTIDE SEQUENCE</scope>
    <source>
        <strain evidence="1">IL144</strain>
    </source>
</reference>
<reference evidence="1" key="1">
    <citation type="journal article" date="1993" name="Photosyn. Res.">
        <title>Phylogenetic analysis of photosynthetic genes of Rhodocyclus gelatinosus: Possibility of horizontal gene transfer in purple bacteria.</title>
        <authorList>
            <person name="Nagashima K.V."/>
            <person name="Shimada K."/>
            <person name="Matsuura K."/>
        </authorList>
    </citation>
    <scope>NUCLEOTIDE SEQUENCE</scope>
    <source>
        <strain evidence="1">IL144</strain>
    </source>
</reference>
<proteinExistence type="predicted"/>
<organism evidence="1">
    <name type="scientific">Rubrivivax gelatinosus</name>
    <name type="common">Rhodocyclus gelatinosus</name>
    <name type="synonym">Rhodopseudomonas gelatinosa</name>
    <dbReference type="NCBI Taxonomy" id="28068"/>
    <lineage>
        <taxon>Bacteria</taxon>
        <taxon>Pseudomonadati</taxon>
        <taxon>Pseudomonadota</taxon>
        <taxon>Betaproteobacteria</taxon>
        <taxon>Burkholderiales</taxon>
        <taxon>Sphaerotilaceae</taxon>
        <taxon>Rubrivivax</taxon>
    </lineage>
</organism>